<organism evidence="2 3">
    <name type="scientific">Meloidogyne graminicola</name>
    <dbReference type="NCBI Taxonomy" id="189291"/>
    <lineage>
        <taxon>Eukaryota</taxon>
        <taxon>Metazoa</taxon>
        <taxon>Ecdysozoa</taxon>
        <taxon>Nematoda</taxon>
        <taxon>Chromadorea</taxon>
        <taxon>Rhabditida</taxon>
        <taxon>Tylenchina</taxon>
        <taxon>Tylenchomorpha</taxon>
        <taxon>Tylenchoidea</taxon>
        <taxon>Meloidogynidae</taxon>
        <taxon>Meloidogyninae</taxon>
        <taxon>Meloidogyne</taxon>
    </lineage>
</organism>
<name>A0A8S9ZLS3_9BILA</name>
<gene>
    <name evidence="2" type="ORF">Mgra_00006276</name>
</gene>
<dbReference type="InterPro" id="IPR036397">
    <property type="entry name" value="RNaseH_sf"/>
</dbReference>
<dbReference type="OrthoDB" id="5868801at2759"/>
<keyword evidence="3" id="KW-1185">Reference proteome</keyword>
<comment type="caution">
    <text evidence="2">The sequence shown here is derived from an EMBL/GenBank/DDBJ whole genome shotgun (WGS) entry which is preliminary data.</text>
</comment>
<accession>A0A8S9ZLS3</accession>
<proteinExistence type="predicted"/>
<dbReference type="InterPro" id="IPR012337">
    <property type="entry name" value="RNaseH-like_sf"/>
</dbReference>
<evidence type="ECO:0000259" key="1">
    <source>
        <dbReference type="PROSITE" id="PS50822"/>
    </source>
</evidence>
<evidence type="ECO:0000313" key="3">
    <source>
        <dbReference type="Proteomes" id="UP000605970"/>
    </source>
</evidence>
<evidence type="ECO:0000313" key="2">
    <source>
        <dbReference type="EMBL" id="KAF7634310.1"/>
    </source>
</evidence>
<dbReference type="Gene3D" id="3.30.420.10">
    <property type="entry name" value="Ribonuclease H-like superfamily/Ribonuclease H"/>
    <property type="match status" value="1"/>
</dbReference>
<dbReference type="GO" id="GO:0003676">
    <property type="term" value="F:nucleic acid binding"/>
    <property type="evidence" value="ECO:0007669"/>
    <property type="project" value="InterPro"/>
</dbReference>
<protein>
    <submittedName>
        <fullName evidence="2">Piwi domain-containing protein</fullName>
    </submittedName>
</protein>
<dbReference type="PROSITE" id="PS50822">
    <property type="entry name" value="PIWI"/>
    <property type="match status" value="1"/>
</dbReference>
<reference evidence="2" key="1">
    <citation type="journal article" date="2020" name="Ecol. Evol.">
        <title>Genome structure and content of the rice root-knot nematode (Meloidogyne graminicola).</title>
        <authorList>
            <person name="Phan N.T."/>
            <person name="Danchin E.G.J."/>
            <person name="Klopp C."/>
            <person name="Perfus-Barbeoch L."/>
            <person name="Kozlowski D.K."/>
            <person name="Koutsovoulos G.D."/>
            <person name="Lopez-Roques C."/>
            <person name="Bouchez O."/>
            <person name="Zahm M."/>
            <person name="Besnard G."/>
            <person name="Bellafiore S."/>
        </authorList>
    </citation>
    <scope>NUCLEOTIDE SEQUENCE</scope>
    <source>
        <strain evidence="2">VN-18</strain>
    </source>
</reference>
<sequence length="173" mass="20063">MQVFKSCNQGWTPKFVFVIVDKRPTKRFFFNTGPNRNTAPGSVIDKKFVRVDLHEFFLQSHFPLKGTSKIPQYMIPINEIRANNDELQAFILGLCNLWQIVNMPPALPSPVLQAKELAKRGSNNYLEMKRTTPQYIPRVAGERKINFVQLNERVPYGNSVLGRTRFIMGWFMK</sequence>
<dbReference type="SUPFAM" id="SSF53098">
    <property type="entry name" value="Ribonuclease H-like"/>
    <property type="match status" value="1"/>
</dbReference>
<dbReference type="AlphaFoldDB" id="A0A8S9ZLS3"/>
<dbReference type="EMBL" id="JABEBT010000060">
    <property type="protein sequence ID" value="KAF7634310.1"/>
    <property type="molecule type" value="Genomic_DNA"/>
</dbReference>
<dbReference type="InterPro" id="IPR003165">
    <property type="entry name" value="Piwi"/>
</dbReference>
<feature type="domain" description="Piwi" evidence="1">
    <location>
        <begin position="1"/>
        <end position="126"/>
    </location>
</feature>
<dbReference type="Proteomes" id="UP000605970">
    <property type="component" value="Unassembled WGS sequence"/>
</dbReference>
<dbReference type="Pfam" id="PF02171">
    <property type="entry name" value="Piwi"/>
    <property type="match status" value="1"/>
</dbReference>
<dbReference type="PANTHER" id="PTHR22891">
    <property type="entry name" value="EUKARYOTIC TRANSLATION INITIATION FACTOR 2C"/>
    <property type="match status" value="1"/>
</dbReference>